<dbReference type="InParanoid" id="A0A2H3CRR9"/>
<reference evidence="2" key="1">
    <citation type="journal article" date="2017" name="Nat. Ecol. Evol.">
        <title>Genome expansion and lineage-specific genetic innovations in the forest pathogenic fungi Armillaria.</title>
        <authorList>
            <person name="Sipos G."/>
            <person name="Prasanna A.N."/>
            <person name="Walter M.C."/>
            <person name="O'Connor E."/>
            <person name="Balint B."/>
            <person name="Krizsan K."/>
            <person name="Kiss B."/>
            <person name="Hess J."/>
            <person name="Varga T."/>
            <person name="Slot J."/>
            <person name="Riley R."/>
            <person name="Boka B."/>
            <person name="Rigling D."/>
            <person name="Barry K."/>
            <person name="Lee J."/>
            <person name="Mihaltcheva S."/>
            <person name="LaButti K."/>
            <person name="Lipzen A."/>
            <person name="Waldron R."/>
            <person name="Moloney N.M."/>
            <person name="Sperisen C."/>
            <person name="Kredics L."/>
            <person name="Vagvoelgyi C."/>
            <person name="Patrignani A."/>
            <person name="Fitzpatrick D."/>
            <person name="Nagy I."/>
            <person name="Doyle S."/>
            <person name="Anderson J.B."/>
            <person name="Grigoriev I.V."/>
            <person name="Gueldener U."/>
            <person name="Muensterkoetter M."/>
            <person name="Nagy L.G."/>
        </authorList>
    </citation>
    <scope>NUCLEOTIDE SEQUENCE [LARGE SCALE GENOMIC DNA]</scope>
    <source>
        <strain evidence="2">Ar21-2</strain>
    </source>
</reference>
<accession>A0A2H3CRR9</accession>
<name>A0A2H3CRR9_ARMGA</name>
<evidence type="ECO:0000313" key="1">
    <source>
        <dbReference type="EMBL" id="PBK85759.1"/>
    </source>
</evidence>
<keyword evidence="2" id="KW-1185">Reference proteome</keyword>
<organism evidence="1 2">
    <name type="scientific">Armillaria gallica</name>
    <name type="common">Bulbous honey fungus</name>
    <name type="synonym">Armillaria bulbosa</name>
    <dbReference type="NCBI Taxonomy" id="47427"/>
    <lineage>
        <taxon>Eukaryota</taxon>
        <taxon>Fungi</taxon>
        <taxon>Dikarya</taxon>
        <taxon>Basidiomycota</taxon>
        <taxon>Agaricomycotina</taxon>
        <taxon>Agaricomycetes</taxon>
        <taxon>Agaricomycetidae</taxon>
        <taxon>Agaricales</taxon>
        <taxon>Marasmiineae</taxon>
        <taxon>Physalacriaceae</taxon>
        <taxon>Armillaria</taxon>
    </lineage>
</organism>
<proteinExistence type="predicted"/>
<protein>
    <submittedName>
        <fullName evidence="1">Uncharacterized protein</fullName>
    </submittedName>
</protein>
<dbReference type="EMBL" id="KZ293689">
    <property type="protein sequence ID" value="PBK85759.1"/>
    <property type="molecule type" value="Genomic_DNA"/>
</dbReference>
<gene>
    <name evidence="1" type="ORF">ARMGADRAFT_554285</name>
</gene>
<dbReference type="Proteomes" id="UP000217790">
    <property type="component" value="Unassembled WGS sequence"/>
</dbReference>
<sequence>MEIEPSRMRTVFLDHYRFAPIWPHQTHTKLMVVDVRPVPARGSRNCDFVRICAFLLSMMLKKGNSMDETRSLSYTWCMYAALLQYCQRYPYRHNNRLSQVHKTERSSLSVVLTFSSNLYASWKPLHRIAAASHKHAYSLKVRVQSINLASLAAIRAPSIRRH</sequence>
<evidence type="ECO:0000313" key="2">
    <source>
        <dbReference type="Proteomes" id="UP000217790"/>
    </source>
</evidence>
<dbReference type="OrthoDB" id="10521967at2759"/>
<dbReference type="AlphaFoldDB" id="A0A2H3CRR9"/>